<dbReference type="Gene3D" id="1.10.10.10">
    <property type="entry name" value="Winged helix-like DNA-binding domain superfamily/Winged helix DNA-binding domain"/>
    <property type="match status" value="1"/>
</dbReference>
<dbReference type="PANTHER" id="PTHR43133">
    <property type="entry name" value="RNA POLYMERASE ECF-TYPE SIGMA FACTO"/>
    <property type="match status" value="1"/>
</dbReference>
<dbReference type="SUPFAM" id="SSF88659">
    <property type="entry name" value="Sigma3 and sigma4 domains of RNA polymerase sigma factors"/>
    <property type="match status" value="1"/>
</dbReference>
<keyword evidence="5" id="KW-0804">Transcription</keyword>
<gene>
    <name evidence="8" type="ORF">H4696_008773</name>
</gene>
<protein>
    <submittedName>
        <fullName evidence="8">RNA polymerase sigma-70 factor (ECF subfamily)</fullName>
    </submittedName>
</protein>
<evidence type="ECO:0000313" key="8">
    <source>
        <dbReference type="EMBL" id="MBE1501673.1"/>
    </source>
</evidence>
<evidence type="ECO:0000313" key="9">
    <source>
        <dbReference type="Proteomes" id="UP000631670"/>
    </source>
</evidence>
<dbReference type="Proteomes" id="UP000631670">
    <property type="component" value="Unassembled WGS sequence"/>
</dbReference>
<dbReference type="InterPro" id="IPR013249">
    <property type="entry name" value="RNA_pol_sigma70_r4_t2"/>
</dbReference>
<evidence type="ECO:0000256" key="5">
    <source>
        <dbReference type="ARBA" id="ARBA00023163"/>
    </source>
</evidence>
<keyword evidence="9" id="KW-1185">Reference proteome</keyword>
<dbReference type="PANTHER" id="PTHR43133:SF58">
    <property type="entry name" value="ECF RNA POLYMERASE SIGMA FACTOR SIGD"/>
    <property type="match status" value="1"/>
</dbReference>
<dbReference type="InterPro" id="IPR039425">
    <property type="entry name" value="RNA_pol_sigma-70-like"/>
</dbReference>
<evidence type="ECO:0000259" key="7">
    <source>
        <dbReference type="Pfam" id="PF08281"/>
    </source>
</evidence>
<organism evidence="8 9">
    <name type="scientific">Amycolatopsis lexingtonensis</name>
    <dbReference type="NCBI Taxonomy" id="218822"/>
    <lineage>
        <taxon>Bacteria</taxon>
        <taxon>Bacillati</taxon>
        <taxon>Actinomycetota</taxon>
        <taxon>Actinomycetes</taxon>
        <taxon>Pseudonocardiales</taxon>
        <taxon>Pseudonocardiaceae</taxon>
        <taxon>Amycolatopsis</taxon>
    </lineage>
</organism>
<sequence>MAIGAARETAAPERLLAAARPLVVRYCRARLGTGQDPDDVVQDVCLAVLKALPARPPERPFPIFVCGIARHHVEAARKAAARRRAEPVAELPDEGDATLDPEHHALRRELGERMAKLLQVLPEKQREILVLRVAVGLSAEETAAVVGSTPGAVRVAQHRALNQLRKAVAG</sequence>
<evidence type="ECO:0000256" key="1">
    <source>
        <dbReference type="ARBA" id="ARBA00010641"/>
    </source>
</evidence>
<dbReference type="InterPro" id="IPR013325">
    <property type="entry name" value="RNA_pol_sigma_r2"/>
</dbReference>
<dbReference type="InterPro" id="IPR014284">
    <property type="entry name" value="RNA_pol_sigma-70_dom"/>
</dbReference>
<keyword evidence="3" id="KW-0731">Sigma factor</keyword>
<dbReference type="NCBIfam" id="TIGR02937">
    <property type="entry name" value="sigma70-ECF"/>
    <property type="match status" value="1"/>
</dbReference>
<evidence type="ECO:0000256" key="2">
    <source>
        <dbReference type="ARBA" id="ARBA00023015"/>
    </source>
</evidence>
<accession>A0ABR9IEQ9</accession>
<evidence type="ECO:0000256" key="4">
    <source>
        <dbReference type="ARBA" id="ARBA00023125"/>
    </source>
</evidence>
<keyword evidence="2" id="KW-0805">Transcription regulation</keyword>
<dbReference type="EMBL" id="JADBEG010000001">
    <property type="protein sequence ID" value="MBE1501673.1"/>
    <property type="molecule type" value="Genomic_DNA"/>
</dbReference>
<feature type="domain" description="RNA polymerase sigma-70 region 2" evidence="6">
    <location>
        <begin position="18"/>
        <end position="77"/>
    </location>
</feature>
<dbReference type="InterPro" id="IPR007627">
    <property type="entry name" value="RNA_pol_sigma70_r2"/>
</dbReference>
<dbReference type="SUPFAM" id="SSF88946">
    <property type="entry name" value="Sigma2 domain of RNA polymerase sigma factors"/>
    <property type="match status" value="1"/>
</dbReference>
<name>A0ABR9IEQ9_9PSEU</name>
<dbReference type="Pfam" id="PF08281">
    <property type="entry name" value="Sigma70_r4_2"/>
    <property type="match status" value="1"/>
</dbReference>
<dbReference type="InterPro" id="IPR013324">
    <property type="entry name" value="RNA_pol_sigma_r3/r4-like"/>
</dbReference>
<comment type="similarity">
    <text evidence="1">Belongs to the sigma-70 factor family. ECF subfamily.</text>
</comment>
<keyword evidence="4" id="KW-0238">DNA-binding</keyword>
<reference evidence="8 9" key="1">
    <citation type="submission" date="2020-10" db="EMBL/GenBank/DDBJ databases">
        <title>Sequencing the genomes of 1000 actinobacteria strains.</title>
        <authorList>
            <person name="Klenk H.-P."/>
        </authorList>
    </citation>
    <scope>NUCLEOTIDE SEQUENCE [LARGE SCALE GENOMIC DNA]</scope>
    <source>
        <strain evidence="8 9">DSM 44653</strain>
    </source>
</reference>
<proteinExistence type="inferred from homology"/>
<dbReference type="Pfam" id="PF04542">
    <property type="entry name" value="Sigma70_r2"/>
    <property type="match status" value="1"/>
</dbReference>
<evidence type="ECO:0000259" key="6">
    <source>
        <dbReference type="Pfam" id="PF04542"/>
    </source>
</evidence>
<feature type="domain" description="RNA polymerase sigma factor 70 region 4 type 2" evidence="7">
    <location>
        <begin position="113"/>
        <end position="164"/>
    </location>
</feature>
<evidence type="ECO:0000256" key="3">
    <source>
        <dbReference type="ARBA" id="ARBA00023082"/>
    </source>
</evidence>
<comment type="caution">
    <text evidence="8">The sequence shown here is derived from an EMBL/GenBank/DDBJ whole genome shotgun (WGS) entry which is preliminary data.</text>
</comment>
<dbReference type="Gene3D" id="1.10.1740.10">
    <property type="match status" value="1"/>
</dbReference>
<dbReference type="InterPro" id="IPR036388">
    <property type="entry name" value="WH-like_DNA-bd_sf"/>
</dbReference>
<dbReference type="CDD" id="cd06171">
    <property type="entry name" value="Sigma70_r4"/>
    <property type="match status" value="1"/>
</dbReference>